<reference evidence="2 3" key="1">
    <citation type="submission" date="2023-05" db="EMBL/GenBank/DDBJ databases">
        <authorList>
            <person name="Guo Y."/>
        </authorList>
    </citation>
    <scope>NUCLEOTIDE SEQUENCE [LARGE SCALE GENOMIC DNA]</scope>
    <source>
        <strain evidence="2 3">GR2756</strain>
    </source>
</reference>
<evidence type="ECO:0000313" key="3">
    <source>
        <dbReference type="Proteomes" id="UP001259572"/>
    </source>
</evidence>
<name>A0ABU3QAA2_9SPHN</name>
<dbReference type="RefSeq" id="WP_315727385.1">
    <property type="nucleotide sequence ID" value="NZ_JAVUPU010000008.1"/>
</dbReference>
<evidence type="ECO:0000259" key="1">
    <source>
        <dbReference type="Pfam" id="PF03992"/>
    </source>
</evidence>
<dbReference type="Proteomes" id="UP001259572">
    <property type="component" value="Unassembled WGS sequence"/>
</dbReference>
<dbReference type="EMBL" id="JAVUPU010000008">
    <property type="protein sequence ID" value="MDT9600286.1"/>
    <property type="molecule type" value="Genomic_DNA"/>
</dbReference>
<dbReference type="Pfam" id="PF03992">
    <property type="entry name" value="ABM"/>
    <property type="match status" value="1"/>
</dbReference>
<keyword evidence="3" id="KW-1185">Reference proteome</keyword>
<evidence type="ECO:0000313" key="2">
    <source>
        <dbReference type="EMBL" id="MDT9600286.1"/>
    </source>
</evidence>
<keyword evidence="2" id="KW-0560">Oxidoreductase</keyword>
<comment type="caution">
    <text evidence="2">The sequence shown here is derived from an EMBL/GenBank/DDBJ whole genome shotgun (WGS) entry which is preliminary data.</text>
</comment>
<organism evidence="2 3">
    <name type="scientific">Sphingosinicella rhizophila</name>
    <dbReference type="NCBI Taxonomy" id="3050082"/>
    <lineage>
        <taxon>Bacteria</taxon>
        <taxon>Pseudomonadati</taxon>
        <taxon>Pseudomonadota</taxon>
        <taxon>Alphaproteobacteria</taxon>
        <taxon>Sphingomonadales</taxon>
        <taxon>Sphingosinicellaceae</taxon>
        <taxon>Sphingosinicella</taxon>
    </lineage>
</organism>
<dbReference type="InterPro" id="IPR011008">
    <property type="entry name" value="Dimeric_a/b-barrel"/>
</dbReference>
<dbReference type="GO" id="GO:0004497">
    <property type="term" value="F:monooxygenase activity"/>
    <property type="evidence" value="ECO:0007669"/>
    <property type="project" value="UniProtKB-KW"/>
</dbReference>
<proteinExistence type="predicted"/>
<gene>
    <name evidence="2" type="ORF">RQX22_15095</name>
</gene>
<protein>
    <submittedName>
        <fullName evidence="2">Antibiotic biosynthesis monooxygenase</fullName>
    </submittedName>
</protein>
<dbReference type="SUPFAM" id="SSF54909">
    <property type="entry name" value="Dimeric alpha+beta barrel"/>
    <property type="match status" value="1"/>
</dbReference>
<accession>A0ABU3QAA2</accession>
<dbReference type="InterPro" id="IPR007138">
    <property type="entry name" value="ABM_dom"/>
</dbReference>
<keyword evidence="2" id="KW-0503">Monooxygenase</keyword>
<dbReference type="Gene3D" id="3.30.70.100">
    <property type="match status" value="1"/>
</dbReference>
<sequence length="103" mass="12069">MHVVIWRYQVREEKREEFRRIYGEAGEWAALFRRAGGFIESRLLEDCDTPGHFVTLDIWADERSRARFLEDHGDAYARLDDATAHLANREKRVGTIVCGGWPF</sequence>
<feature type="domain" description="ABM" evidence="1">
    <location>
        <begin position="1"/>
        <end position="64"/>
    </location>
</feature>